<comment type="caution">
    <text evidence="9">The sequence shown here is derived from an EMBL/GenBank/DDBJ whole genome shotgun (WGS) entry which is preliminary data.</text>
</comment>
<dbReference type="Pfam" id="PF00512">
    <property type="entry name" value="HisKA"/>
    <property type="match status" value="1"/>
</dbReference>
<keyword evidence="6" id="KW-0418">Kinase</keyword>
<dbReference type="EMBL" id="BLAD01000046">
    <property type="protein sequence ID" value="GES00731.1"/>
    <property type="molecule type" value="Genomic_DNA"/>
</dbReference>
<organism evidence="9 10">
    <name type="scientific">Acrocarpospora corrugata</name>
    <dbReference type="NCBI Taxonomy" id="35763"/>
    <lineage>
        <taxon>Bacteria</taxon>
        <taxon>Bacillati</taxon>
        <taxon>Actinomycetota</taxon>
        <taxon>Actinomycetes</taxon>
        <taxon>Streptosporangiales</taxon>
        <taxon>Streptosporangiaceae</taxon>
        <taxon>Acrocarpospora</taxon>
    </lineage>
</organism>
<evidence type="ECO:0000313" key="10">
    <source>
        <dbReference type="Proteomes" id="UP000334990"/>
    </source>
</evidence>
<dbReference type="GO" id="GO:0000155">
    <property type="term" value="F:phosphorelay sensor kinase activity"/>
    <property type="evidence" value="ECO:0007669"/>
    <property type="project" value="InterPro"/>
</dbReference>
<evidence type="ECO:0000256" key="5">
    <source>
        <dbReference type="ARBA" id="ARBA00022679"/>
    </source>
</evidence>
<feature type="domain" description="Signal transduction histidine kinase dimerisation/phosphoacceptor" evidence="8">
    <location>
        <begin position="71"/>
        <end position="136"/>
    </location>
</feature>
<dbReference type="CDD" id="cd00082">
    <property type="entry name" value="HisKA"/>
    <property type="match status" value="1"/>
</dbReference>
<dbReference type="SMART" id="SM00388">
    <property type="entry name" value="HisKA"/>
    <property type="match status" value="1"/>
</dbReference>
<evidence type="ECO:0000256" key="2">
    <source>
        <dbReference type="ARBA" id="ARBA00004236"/>
    </source>
</evidence>
<dbReference type="InterPro" id="IPR050428">
    <property type="entry name" value="TCS_sensor_his_kinase"/>
</dbReference>
<keyword evidence="5" id="KW-0808">Transferase</keyword>
<evidence type="ECO:0000256" key="4">
    <source>
        <dbReference type="ARBA" id="ARBA00022553"/>
    </source>
</evidence>
<sequence length="216" mass="23039">MDCTCTTEPNESGTALDSLCAELETINRDDSGGRLAEGTGDEPATRLARTINAALDRLERAEVRAEAMLDQQRRFAADAAHAMRTPVAALRAELEVAQLHPDQTDLGELVGRTLCAVDRLQEVLEKLRVLSMPSAVPCEPKESAVHIQIDQVTGELSVTITGVTAVPDTGRLDTNGNADLDLALSQVIARAQGVLPVDFSPTGGKRFTLRLPISGT</sequence>
<dbReference type="SUPFAM" id="SSF47384">
    <property type="entry name" value="Homodimeric domain of signal transducing histidine kinase"/>
    <property type="match status" value="1"/>
</dbReference>
<evidence type="ECO:0000256" key="3">
    <source>
        <dbReference type="ARBA" id="ARBA00012438"/>
    </source>
</evidence>
<evidence type="ECO:0000256" key="7">
    <source>
        <dbReference type="SAM" id="Coils"/>
    </source>
</evidence>
<evidence type="ECO:0000256" key="6">
    <source>
        <dbReference type="ARBA" id="ARBA00022777"/>
    </source>
</evidence>
<name>A0A5M3W0T9_9ACTN</name>
<comment type="subcellular location">
    <subcellularLocation>
        <location evidence="2">Cell membrane</location>
    </subcellularLocation>
</comment>
<evidence type="ECO:0000313" key="9">
    <source>
        <dbReference type="EMBL" id="GES00731.1"/>
    </source>
</evidence>
<dbReference type="Gene3D" id="1.10.287.130">
    <property type="match status" value="1"/>
</dbReference>
<evidence type="ECO:0000259" key="8">
    <source>
        <dbReference type="SMART" id="SM00388"/>
    </source>
</evidence>
<dbReference type="EC" id="2.7.13.3" evidence="3"/>
<gene>
    <name evidence="9" type="ORF">Acor_27950</name>
</gene>
<dbReference type="PANTHER" id="PTHR45436">
    <property type="entry name" value="SENSOR HISTIDINE KINASE YKOH"/>
    <property type="match status" value="1"/>
</dbReference>
<dbReference type="GO" id="GO:0005886">
    <property type="term" value="C:plasma membrane"/>
    <property type="evidence" value="ECO:0007669"/>
    <property type="project" value="UniProtKB-SubCell"/>
</dbReference>
<evidence type="ECO:0000256" key="1">
    <source>
        <dbReference type="ARBA" id="ARBA00000085"/>
    </source>
</evidence>
<accession>A0A5M3W0T9</accession>
<keyword evidence="10" id="KW-1185">Reference proteome</keyword>
<feature type="coiled-coil region" evidence="7">
    <location>
        <begin position="44"/>
        <end position="71"/>
    </location>
</feature>
<comment type="catalytic activity">
    <reaction evidence="1">
        <text>ATP + protein L-histidine = ADP + protein N-phospho-L-histidine.</text>
        <dbReference type="EC" id="2.7.13.3"/>
    </reaction>
</comment>
<dbReference type="AlphaFoldDB" id="A0A5M3W0T9"/>
<dbReference type="OrthoDB" id="3530733at2"/>
<proteinExistence type="predicted"/>
<dbReference type="Proteomes" id="UP000334990">
    <property type="component" value="Unassembled WGS sequence"/>
</dbReference>
<dbReference type="RefSeq" id="WP_155337051.1">
    <property type="nucleotide sequence ID" value="NZ_BAAABN010000098.1"/>
</dbReference>
<protein>
    <recommendedName>
        <fullName evidence="3">histidine kinase</fullName>
        <ecNumber evidence="3">2.7.13.3</ecNumber>
    </recommendedName>
</protein>
<keyword evidence="4" id="KW-0597">Phosphoprotein</keyword>
<dbReference type="InterPro" id="IPR003661">
    <property type="entry name" value="HisK_dim/P_dom"/>
</dbReference>
<dbReference type="PANTHER" id="PTHR45436:SF5">
    <property type="entry name" value="SENSOR HISTIDINE KINASE TRCS"/>
    <property type="match status" value="1"/>
</dbReference>
<reference evidence="9 10" key="1">
    <citation type="submission" date="2019-10" db="EMBL/GenBank/DDBJ databases">
        <title>Whole genome shotgun sequence of Acrocarpospora corrugata NBRC 13972.</title>
        <authorList>
            <person name="Ichikawa N."/>
            <person name="Kimura A."/>
            <person name="Kitahashi Y."/>
            <person name="Komaki H."/>
            <person name="Oguchi A."/>
        </authorList>
    </citation>
    <scope>NUCLEOTIDE SEQUENCE [LARGE SCALE GENOMIC DNA]</scope>
    <source>
        <strain evidence="9 10">NBRC 13972</strain>
    </source>
</reference>
<dbReference type="InterPro" id="IPR036097">
    <property type="entry name" value="HisK_dim/P_sf"/>
</dbReference>
<keyword evidence="7" id="KW-0175">Coiled coil</keyword>